<dbReference type="SMR" id="S7Q1Z7"/>
<evidence type="ECO:0000313" key="4">
    <source>
        <dbReference type="Proteomes" id="UP000030669"/>
    </source>
</evidence>
<accession>S7Q1Z7</accession>
<evidence type="ECO:0000256" key="1">
    <source>
        <dbReference type="ARBA" id="ARBA00022729"/>
    </source>
</evidence>
<gene>
    <name evidence="3" type="ORF">GLOTRDRAFT_44870</name>
</gene>
<dbReference type="SUPFAM" id="SSF50685">
    <property type="entry name" value="Barwin-like endoglucanases"/>
    <property type="match status" value="1"/>
</dbReference>
<dbReference type="OMA" id="GRWITIQ"/>
<reference evidence="3 4" key="1">
    <citation type="journal article" date="2012" name="Science">
        <title>The Paleozoic origin of enzymatic lignin decomposition reconstructed from 31 fungal genomes.</title>
        <authorList>
            <person name="Floudas D."/>
            <person name="Binder M."/>
            <person name="Riley R."/>
            <person name="Barry K."/>
            <person name="Blanchette R.A."/>
            <person name="Henrissat B."/>
            <person name="Martinez A.T."/>
            <person name="Otillar R."/>
            <person name="Spatafora J.W."/>
            <person name="Yadav J.S."/>
            <person name="Aerts A."/>
            <person name="Benoit I."/>
            <person name="Boyd A."/>
            <person name="Carlson A."/>
            <person name="Copeland A."/>
            <person name="Coutinho P.M."/>
            <person name="de Vries R.P."/>
            <person name="Ferreira P."/>
            <person name="Findley K."/>
            <person name="Foster B."/>
            <person name="Gaskell J."/>
            <person name="Glotzer D."/>
            <person name="Gorecki P."/>
            <person name="Heitman J."/>
            <person name="Hesse C."/>
            <person name="Hori C."/>
            <person name="Igarashi K."/>
            <person name="Jurgens J.A."/>
            <person name="Kallen N."/>
            <person name="Kersten P."/>
            <person name="Kohler A."/>
            <person name="Kuees U."/>
            <person name="Kumar T.K.A."/>
            <person name="Kuo A."/>
            <person name="LaButti K."/>
            <person name="Larrondo L.F."/>
            <person name="Lindquist E."/>
            <person name="Ling A."/>
            <person name="Lombard V."/>
            <person name="Lucas S."/>
            <person name="Lundell T."/>
            <person name="Martin R."/>
            <person name="McLaughlin D.J."/>
            <person name="Morgenstern I."/>
            <person name="Morin E."/>
            <person name="Murat C."/>
            <person name="Nagy L.G."/>
            <person name="Nolan M."/>
            <person name="Ohm R.A."/>
            <person name="Patyshakuliyeva A."/>
            <person name="Rokas A."/>
            <person name="Ruiz-Duenas F.J."/>
            <person name="Sabat G."/>
            <person name="Salamov A."/>
            <person name="Samejima M."/>
            <person name="Schmutz J."/>
            <person name="Slot J.C."/>
            <person name="St John F."/>
            <person name="Stenlid J."/>
            <person name="Sun H."/>
            <person name="Sun S."/>
            <person name="Syed K."/>
            <person name="Tsang A."/>
            <person name="Wiebenga A."/>
            <person name="Young D."/>
            <person name="Pisabarro A."/>
            <person name="Eastwood D.C."/>
            <person name="Martin F."/>
            <person name="Cullen D."/>
            <person name="Grigoriev I.V."/>
            <person name="Hibbett D.S."/>
        </authorList>
    </citation>
    <scope>NUCLEOTIDE SEQUENCE [LARGE SCALE GENOMIC DNA]</scope>
    <source>
        <strain evidence="3 4">ATCC 11539</strain>
    </source>
</reference>
<keyword evidence="4" id="KW-1185">Reference proteome</keyword>
<dbReference type="PANTHER" id="PTHR31836:SF28">
    <property type="entry name" value="SRCR DOMAIN-CONTAINING PROTEIN-RELATED"/>
    <property type="match status" value="1"/>
</dbReference>
<dbReference type="InterPro" id="IPR051477">
    <property type="entry name" value="Expansin_CellWall"/>
</dbReference>
<dbReference type="Proteomes" id="UP000030669">
    <property type="component" value="Unassembled WGS sequence"/>
</dbReference>
<keyword evidence="1 2" id="KW-0732">Signal</keyword>
<feature type="chain" id="PRO_5004544183" evidence="2">
    <location>
        <begin position="22"/>
        <end position="137"/>
    </location>
</feature>
<proteinExistence type="predicted"/>
<protein>
    <submittedName>
        <fullName evidence="3">Uncharacterized protein</fullName>
    </submittedName>
</protein>
<dbReference type="eggNOG" id="ENOG502S2E4">
    <property type="taxonomic scope" value="Eukaryota"/>
</dbReference>
<dbReference type="KEGG" id="gtr:GLOTRDRAFT_44870"/>
<dbReference type="CDD" id="cd22191">
    <property type="entry name" value="DPBB_RlpA_EXP_N-like"/>
    <property type="match status" value="1"/>
</dbReference>
<sequence>MYFSTLTIVSFLSLLVGFTQAAPAAFSLEARNATELAARDSNVRLTWYDVGLGACGKTNKASDYVSPYMSSAEFGSGYPGPHCFKQIKITANGKSATATIVDKCPGCSKGGLDLSKGLFSHFANPDVGVLTGSWNYV</sequence>
<dbReference type="InterPro" id="IPR036908">
    <property type="entry name" value="RlpA-like_sf"/>
</dbReference>
<organism evidence="3 4">
    <name type="scientific">Gloeophyllum trabeum (strain ATCC 11539 / FP-39264 / Madison 617)</name>
    <name type="common">Brown rot fungus</name>
    <dbReference type="NCBI Taxonomy" id="670483"/>
    <lineage>
        <taxon>Eukaryota</taxon>
        <taxon>Fungi</taxon>
        <taxon>Dikarya</taxon>
        <taxon>Basidiomycota</taxon>
        <taxon>Agaricomycotina</taxon>
        <taxon>Agaricomycetes</taxon>
        <taxon>Gloeophyllales</taxon>
        <taxon>Gloeophyllaceae</taxon>
        <taxon>Gloeophyllum</taxon>
    </lineage>
</organism>
<dbReference type="GeneID" id="19306309"/>
<evidence type="ECO:0000313" key="3">
    <source>
        <dbReference type="EMBL" id="EPQ53542.1"/>
    </source>
</evidence>
<dbReference type="EMBL" id="KB469305">
    <property type="protein sequence ID" value="EPQ53542.1"/>
    <property type="molecule type" value="Genomic_DNA"/>
</dbReference>
<name>S7Q1Z7_GLOTA</name>
<dbReference type="HOGENOM" id="CLU_047639_5_0_1"/>
<dbReference type="PANTHER" id="PTHR31836">
    <property type="match status" value="1"/>
</dbReference>
<feature type="signal peptide" evidence="2">
    <location>
        <begin position="1"/>
        <end position="21"/>
    </location>
</feature>
<dbReference type="Gene3D" id="2.40.40.10">
    <property type="entry name" value="RlpA-like domain"/>
    <property type="match status" value="1"/>
</dbReference>
<dbReference type="AlphaFoldDB" id="S7Q1Z7"/>
<dbReference type="OrthoDB" id="623670at2759"/>
<evidence type="ECO:0000256" key="2">
    <source>
        <dbReference type="SAM" id="SignalP"/>
    </source>
</evidence>
<dbReference type="RefSeq" id="XP_007867713.1">
    <property type="nucleotide sequence ID" value="XM_007869522.1"/>
</dbReference>